<dbReference type="Proteomes" id="UP000658320">
    <property type="component" value="Unassembled WGS sequence"/>
</dbReference>
<protein>
    <recommendedName>
        <fullName evidence="1">CMP/dCMP-type deaminase domain-containing protein</fullName>
    </recommendedName>
</protein>
<proteinExistence type="predicted"/>
<dbReference type="PROSITE" id="PS51747">
    <property type="entry name" value="CYT_DCMP_DEAMINASES_2"/>
    <property type="match status" value="1"/>
</dbReference>
<dbReference type="SUPFAM" id="SSF53927">
    <property type="entry name" value="Cytidine deaminase-like"/>
    <property type="match status" value="1"/>
</dbReference>
<dbReference type="EMBL" id="BMSX01000026">
    <property type="protein sequence ID" value="GGR50453.1"/>
    <property type="molecule type" value="Genomic_DNA"/>
</dbReference>
<dbReference type="AlphaFoldDB" id="A0A918FL75"/>
<dbReference type="InterPro" id="IPR002125">
    <property type="entry name" value="CMP_dCMP_dom"/>
</dbReference>
<gene>
    <name evidence="2" type="ORF">GCM10010251_79190</name>
</gene>
<accession>A0A918FL75</accession>
<dbReference type="PANTHER" id="PTHR11079:SF179">
    <property type="entry name" value="TRNA(ADENINE(34)) DEAMINASE, CHLOROPLASTIC"/>
    <property type="match status" value="1"/>
</dbReference>
<comment type="caution">
    <text evidence="2">The sequence shown here is derived from an EMBL/GenBank/DDBJ whole genome shotgun (WGS) entry which is preliminary data.</text>
</comment>
<feature type="domain" description="CMP/dCMP-type deaminase" evidence="1">
    <location>
        <begin position="45"/>
        <end position="157"/>
    </location>
</feature>
<dbReference type="CDD" id="cd01285">
    <property type="entry name" value="nucleoside_deaminase"/>
    <property type="match status" value="1"/>
</dbReference>
<evidence type="ECO:0000313" key="2">
    <source>
        <dbReference type="EMBL" id="GGR50453.1"/>
    </source>
</evidence>
<reference evidence="2" key="2">
    <citation type="submission" date="2020-09" db="EMBL/GenBank/DDBJ databases">
        <authorList>
            <person name="Sun Q."/>
            <person name="Ohkuma M."/>
        </authorList>
    </citation>
    <scope>NUCLEOTIDE SEQUENCE</scope>
    <source>
        <strain evidence="2">JCM 4346</strain>
    </source>
</reference>
<keyword evidence="3" id="KW-1185">Reference proteome</keyword>
<dbReference type="PANTHER" id="PTHR11079">
    <property type="entry name" value="CYTOSINE DEAMINASE FAMILY MEMBER"/>
    <property type="match status" value="1"/>
</dbReference>
<reference evidence="2" key="1">
    <citation type="journal article" date="2014" name="Int. J. Syst. Evol. Microbiol.">
        <title>Complete genome sequence of Corynebacterium casei LMG S-19264T (=DSM 44701T), isolated from a smear-ripened cheese.</title>
        <authorList>
            <consortium name="US DOE Joint Genome Institute (JGI-PGF)"/>
            <person name="Walter F."/>
            <person name="Albersmeier A."/>
            <person name="Kalinowski J."/>
            <person name="Ruckert C."/>
        </authorList>
    </citation>
    <scope>NUCLEOTIDE SEQUENCE</scope>
    <source>
        <strain evidence="2">JCM 4346</strain>
    </source>
</reference>
<evidence type="ECO:0000259" key="1">
    <source>
        <dbReference type="PROSITE" id="PS51747"/>
    </source>
</evidence>
<dbReference type="GO" id="GO:0003824">
    <property type="term" value="F:catalytic activity"/>
    <property type="evidence" value="ECO:0007669"/>
    <property type="project" value="InterPro"/>
</dbReference>
<organism evidence="2 3">
    <name type="scientific">Streptomyces aurantiogriseus</name>
    <dbReference type="NCBI Taxonomy" id="66870"/>
    <lineage>
        <taxon>Bacteria</taxon>
        <taxon>Bacillati</taxon>
        <taxon>Actinomycetota</taxon>
        <taxon>Actinomycetes</taxon>
        <taxon>Kitasatosporales</taxon>
        <taxon>Streptomycetaceae</taxon>
        <taxon>Streptomyces</taxon>
    </lineage>
</organism>
<sequence length="214" mass="23198">MRRCQDPPPSWRPNVAGRRSTWLRRGGARENAQLGADTVMEADRMTPHQLLGLAIDVAEEALAAGELPIGAVVATGDEVVGRAYTQERALNRRLVHAELLAMTEADQGLGWGQRPEPMILAVTLEPCLMCLGAAMTMGVSEIWYGLESPSDGAGGVGSVWRPQQPGEEFSQVPTVVGGVLRQRCQELFERYAESATHAGWRRWASALGGLPVRD</sequence>
<dbReference type="Pfam" id="PF00383">
    <property type="entry name" value="dCMP_cyt_deam_1"/>
    <property type="match status" value="1"/>
</dbReference>
<dbReference type="InterPro" id="IPR016193">
    <property type="entry name" value="Cytidine_deaminase-like"/>
</dbReference>
<dbReference type="Gene3D" id="3.40.140.10">
    <property type="entry name" value="Cytidine Deaminase, domain 2"/>
    <property type="match status" value="1"/>
</dbReference>
<name>A0A918FL75_9ACTN</name>
<evidence type="ECO:0000313" key="3">
    <source>
        <dbReference type="Proteomes" id="UP000658320"/>
    </source>
</evidence>